<evidence type="ECO:0000256" key="6">
    <source>
        <dbReference type="ARBA" id="ARBA00022847"/>
    </source>
</evidence>
<name>A0A318LV91_9PSEU</name>
<dbReference type="GO" id="GO:0005886">
    <property type="term" value="C:plasma membrane"/>
    <property type="evidence" value="ECO:0007669"/>
    <property type="project" value="UniProtKB-SubCell"/>
</dbReference>
<evidence type="ECO:0000256" key="8">
    <source>
        <dbReference type="ARBA" id="ARBA00023136"/>
    </source>
</evidence>
<evidence type="ECO:0000256" key="1">
    <source>
        <dbReference type="ARBA" id="ARBA00004651"/>
    </source>
</evidence>
<dbReference type="PROSITE" id="PS00217">
    <property type="entry name" value="SUGAR_TRANSPORT_2"/>
    <property type="match status" value="1"/>
</dbReference>
<organism evidence="13 14">
    <name type="scientific">Prauserella flavalba</name>
    <dbReference type="NCBI Taxonomy" id="1477506"/>
    <lineage>
        <taxon>Bacteria</taxon>
        <taxon>Bacillati</taxon>
        <taxon>Actinomycetota</taxon>
        <taxon>Actinomycetes</taxon>
        <taxon>Pseudonocardiales</taxon>
        <taxon>Pseudonocardiaceae</taxon>
        <taxon>Prauserella</taxon>
    </lineage>
</organism>
<comment type="similarity">
    <text evidence="2">Belongs to the major facilitator superfamily. Metabolite:H+ Symporter (MHS) family (TC 2.A.1.6) family.</text>
</comment>
<evidence type="ECO:0000256" key="10">
    <source>
        <dbReference type="ARBA" id="ARBA00039918"/>
    </source>
</evidence>
<feature type="transmembrane region" description="Helical" evidence="11">
    <location>
        <begin position="301"/>
        <end position="320"/>
    </location>
</feature>
<dbReference type="CDD" id="cd17369">
    <property type="entry name" value="MFS_ShiA_like"/>
    <property type="match status" value="1"/>
</dbReference>
<feature type="transmembrane region" description="Helical" evidence="11">
    <location>
        <begin position="112"/>
        <end position="135"/>
    </location>
</feature>
<evidence type="ECO:0000256" key="2">
    <source>
        <dbReference type="ARBA" id="ARBA00008240"/>
    </source>
</evidence>
<dbReference type="InterPro" id="IPR020846">
    <property type="entry name" value="MFS_dom"/>
</dbReference>
<evidence type="ECO:0000256" key="9">
    <source>
        <dbReference type="ARBA" id="ARBA00037295"/>
    </source>
</evidence>
<evidence type="ECO:0000256" key="4">
    <source>
        <dbReference type="ARBA" id="ARBA00022475"/>
    </source>
</evidence>
<dbReference type="PANTHER" id="PTHR43045:SF1">
    <property type="entry name" value="SHIKIMATE TRANSPORTER"/>
    <property type="match status" value="1"/>
</dbReference>
<sequence length="436" mass="46573">MSRLQPKRAAAASVIGTTIEYYDFFIYATAAALVFNKVFFPSLTGLTGTLVSLSTFAVAFLVRPLGGVIIGHLGDKVGRRPMLVLTLTLMGGATLLIGLLPGYASIGVTAPVLLILLRIVQGFAMGGELGGAVLLTMEHSQPERRGFYGSWVQIGGPLGLVVATLVFLPLNLLPQDDFLAWGWRIPFLLSAILVVVGYVLRRTIDESPTFTEIKRKGAVDKAPALTILRRYPARTLLVAATTLSGGVAFYMMSVFGLSYATEELGLTRQTILLIVLVSMVLDCLMVLASGIISDRIGRPKMIMFGMVGKAALAFPWIWLLDSGNPWIVFLGYVLFCIPHAAGQGVAGVFYAETFPAKVRYSGLSIGYTLGMIGGSAIAPMVATSLVAAWGTGALGWYMLTMSLISTISTTIILRSPKITGRDVEEETPVAKPELAG</sequence>
<keyword evidence="5 11" id="KW-0812">Transmembrane</keyword>
<dbReference type="InterPro" id="IPR005829">
    <property type="entry name" value="Sugar_transporter_CS"/>
</dbReference>
<feature type="transmembrane region" description="Helical" evidence="11">
    <location>
        <begin position="147"/>
        <end position="168"/>
    </location>
</feature>
<evidence type="ECO:0000313" key="14">
    <source>
        <dbReference type="Proteomes" id="UP000247892"/>
    </source>
</evidence>
<comment type="function">
    <text evidence="9">May be a proton symporter involved in the uptake of osmolytes such as proline and glycine betaine.</text>
</comment>
<dbReference type="Pfam" id="PF07690">
    <property type="entry name" value="MFS_1"/>
    <property type="match status" value="1"/>
</dbReference>
<comment type="subcellular location">
    <subcellularLocation>
        <location evidence="1">Cell membrane</location>
        <topology evidence="1">Multi-pass membrane protein</topology>
    </subcellularLocation>
</comment>
<evidence type="ECO:0000313" key="13">
    <source>
        <dbReference type="EMBL" id="PXY36278.1"/>
    </source>
</evidence>
<proteinExistence type="inferred from homology"/>
<dbReference type="OrthoDB" id="9066401at2"/>
<feature type="transmembrane region" description="Helical" evidence="11">
    <location>
        <begin position="394"/>
        <end position="413"/>
    </location>
</feature>
<feature type="transmembrane region" description="Helical" evidence="11">
    <location>
        <begin position="326"/>
        <end position="351"/>
    </location>
</feature>
<keyword evidence="6" id="KW-0769">Symport</keyword>
<dbReference type="RefSeq" id="WP_110336285.1">
    <property type="nucleotide sequence ID" value="NZ_MASU01000005.1"/>
</dbReference>
<dbReference type="AlphaFoldDB" id="A0A318LV91"/>
<feature type="transmembrane region" description="Helical" evidence="11">
    <location>
        <begin position="46"/>
        <end position="70"/>
    </location>
</feature>
<dbReference type="SUPFAM" id="SSF103473">
    <property type="entry name" value="MFS general substrate transporter"/>
    <property type="match status" value="1"/>
</dbReference>
<comment type="caution">
    <text evidence="13">The sequence shown here is derived from an EMBL/GenBank/DDBJ whole genome shotgun (WGS) entry which is preliminary data.</text>
</comment>
<dbReference type="GO" id="GO:0015293">
    <property type="term" value="F:symporter activity"/>
    <property type="evidence" value="ECO:0007669"/>
    <property type="project" value="UniProtKB-KW"/>
</dbReference>
<feature type="domain" description="Major facilitator superfamily (MFS) profile" evidence="12">
    <location>
        <begin position="9"/>
        <end position="417"/>
    </location>
</feature>
<feature type="transmembrane region" description="Helical" evidence="11">
    <location>
        <begin position="236"/>
        <end position="259"/>
    </location>
</feature>
<dbReference type="PANTHER" id="PTHR43045">
    <property type="entry name" value="SHIKIMATE TRANSPORTER"/>
    <property type="match status" value="1"/>
</dbReference>
<feature type="transmembrane region" description="Helical" evidence="11">
    <location>
        <begin position="82"/>
        <end position="106"/>
    </location>
</feature>
<reference evidence="13 14" key="1">
    <citation type="submission" date="2016-07" db="EMBL/GenBank/DDBJ databases">
        <title>Draft genome sequence of Prauserella sp. YIM 121212, isolated from alkaline soil.</title>
        <authorList>
            <person name="Ruckert C."/>
            <person name="Albersmeier A."/>
            <person name="Jiang C.-L."/>
            <person name="Jiang Y."/>
            <person name="Kalinowski J."/>
            <person name="Schneider O."/>
            <person name="Winkler A."/>
            <person name="Zotchev S.B."/>
        </authorList>
    </citation>
    <scope>NUCLEOTIDE SEQUENCE [LARGE SCALE GENOMIC DNA]</scope>
    <source>
        <strain evidence="13 14">YIM 121212</strain>
    </source>
</reference>
<keyword evidence="14" id="KW-1185">Reference proteome</keyword>
<accession>A0A318LV91</accession>
<feature type="transmembrane region" description="Helical" evidence="11">
    <location>
        <begin position="363"/>
        <end position="388"/>
    </location>
</feature>
<evidence type="ECO:0000256" key="3">
    <source>
        <dbReference type="ARBA" id="ARBA00022448"/>
    </source>
</evidence>
<dbReference type="EMBL" id="MASU01000005">
    <property type="protein sequence ID" value="PXY36278.1"/>
    <property type="molecule type" value="Genomic_DNA"/>
</dbReference>
<feature type="transmembrane region" description="Helical" evidence="11">
    <location>
        <begin position="21"/>
        <end position="40"/>
    </location>
</feature>
<dbReference type="FunFam" id="1.20.1250.20:FF:000001">
    <property type="entry name" value="Dicarboxylate MFS transporter"/>
    <property type="match status" value="1"/>
</dbReference>
<evidence type="ECO:0000256" key="5">
    <source>
        <dbReference type="ARBA" id="ARBA00022692"/>
    </source>
</evidence>
<protein>
    <recommendedName>
        <fullName evidence="10">Putative proline/betaine transporter</fullName>
    </recommendedName>
</protein>
<evidence type="ECO:0000256" key="7">
    <source>
        <dbReference type="ARBA" id="ARBA00022989"/>
    </source>
</evidence>
<evidence type="ECO:0000259" key="12">
    <source>
        <dbReference type="PROSITE" id="PS50850"/>
    </source>
</evidence>
<dbReference type="Proteomes" id="UP000247892">
    <property type="component" value="Unassembled WGS sequence"/>
</dbReference>
<dbReference type="PROSITE" id="PS50850">
    <property type="entry name" value="MFS"/>
    <property type="match status" value="1"/>
</dbReference>
<dbReference type="InterPro" id="IPR036259">
    <property type="entry name" value="MFS_trans_sf"/>
</dbReference>
<feature type="transmembrane region" description="Helical" evidence="11">
    <location>
        <begin position="271"/>
        <end position="292"/>
    </location>
</feature>
<evidence type="ECO:0000256" key="11">
    <source>
        <dbReference type="SAM" id="Phobius"/>
    </source>
</evidence>
<feature type="transmembrane region" description="Helical" evidence="11">
    <location>
        <begin position="180"/>
        <end position="200"/>
    </location>
</feature>
<keyword evidence="8 11" id="KW-0472">Membrane</keyword>
<keyword evidence="4" id="KW-1003">Cell membrane</keyword>
<keyword evidence="7 11" id="KW-1133">Transmembrane helix</keyword>
<keyword evidence="3" id="KW-0813">Transport</keyword>
<dbReference type="Gene3D" id="1.20.1250.20">
    <property type="entry name" value="MFS general substrate transporter like domains"/>
    <property type="match status" value="1"/>
</dbReference>
<gene>
    <name evidence="13" type="ORF">BA062_12710</name>
</gene>
<dbReference type="InterPro" id="IPR011701">
    <property type="entry name" value="MFS"/>
</dbReference>